<proteinExistence type="inferred from homology"/>
<comment type="similarity">
    <text evidence="3">Belongs to the TRAFAC class dynamin-like GTPase superfamily. Dynamin/Fzo/YdjA family.</text>
</comment>
<dbReference type="PANTHER" id="PTHR11566:SF233">
    <property type="entry name" value="CHROMOSOME UNDETERMINED SCAFFOLD_59, WHOLE GENOME SHOTGUN SEQUENCE"/>
    <property type="match status" value="1"/>
</dbReference>
<dbReference type="Pfam" id="PF02212">
    <property type="entry name" value="GED"/>
    <property type="match status" value="1"/>
</dbReference>
<dbReference type="Pfam" id="PF01031">
    <property type="entry name" value="Dynamin_M"/>
    <property type="match status" value="1"/>
</dbReference>
<dbReference type="PANTHER" id="PTHR11566">
    <property type="entry name" value="DYNAMIN"/>
    <property type="match status" value="1"/>
</dbReference>
<feature type="compositionally biased region" description="Low complexity" evidence="4">
    <location>
        <begin position="690"/>
        <end position="745"/>
    </location>
</feature>
<dbReference type="GO" id="GO:0003924">
    <property type="term" value="F:GTPase activity"/>
    <property type="evidence" value="ECO:0007669"/>
    <property type="project" value="InterPro"/>
</dbReference>
<dbReference type="PROSITE" id="PS00410">
    <property type="entry name" value="G_DYNAMIN_1"/>
    <property type="match status" value="1"/>
</dbReference>
<reference evidence="6 7" key="1">
    <citation type="journal article" date="2015" name="Sci. Rep.">
        <title>Genome of the facultative scuticociliatosis pathogen Pseudocohnilembus persalinus provides insight into its virulence through horizontal gene transfer.</title>
        <authorList>
            <person name="Xiong J."/>
            <person name="Wang G."/>
            <person name="Cheng J."/>
            <person name="Tian M."/>
            <person name="Pan X."/>
            <person name="Warren A."/>
            <person name="Jiang C."/>
            <person name="Yuan D."/>
            <person name="Miao W."/>
        </authorList>
    </citation>
    <scope>NUCLEOTIDE SEQUENCE [LARGE SCALE GENOMIC DNA]</scope>
    <source>
        <strain evidence="6">36N120E</strain>
    </source>
</reference>
<dbReference type="OMA" id="PIVNRNT"/>
<dbReference type="AlphaFoldDB" id="A0A0V0QXT9"/>
<sequence length="788" mass="89311">MDQNAQFFGNLRKVINLVDQLRDLGLSKYISLPRIAVIGSQSSGKSSLLEQIVGMDFLPRGSGVVTRRPLELRLKYVQNLPKPYGKFDEIPNQEFSDFAQIKQQIEVLTDKVAGKNKQIVDQPIILTVYSSTCPDLTLIDLPGITRISIDQQQGDIEKITTEMCTRYGKDPRTIMMCVIPGNSDISTSEGLQLARKLDPEGVRTIGVITKIDIMDHGTDARRMLLGEDIELKLGFVGIKGRSQKDVNEGKTVKKALEEEQKFFASHPVYSTLKTEFVGTSALVQKLTTVLFQHISDYLPELLGELKDLIQEKKKRLAQLGPALPDGEKEKLSFLWKVINDFCQGFKSQLAGNYDKNAKLEKNQIPPGSKIREILTDLYQDKITLEQVQNLFPSKDIERALQFHEGGSIPGFPSIDAFLAIITPRLRDLKGPANLTIREVYETLEEVAIKLLGKLLEKAPAIRDIIQEHIIKHIQRQMQNTEDIVEDLLESEINYIFTNCEQYLSQQAVKQEDNAPIDRNPMVTELKNRVVQYFRLVLRNIRDTIPKSIGFFLVKKSVPNHIAEERKQLNLAIRTLEKAEILIKKDPDLSNYSKMSRKLQENSFKPNSHQSHKQTVHKPQQQQNQVQQQNRPAQGQPQPNKNLQNDFFGNAAKTRPTTNTNNSNNTSANNIKPESTDLFGPSTKSSEKLQNKQPVNNQPNNVNTNNKPQQSNMFPQTNSTQQKQQTQQQPQQQQAQQQQARSNTTTAKTNLFGEPKPNPQKQTSNQAETSKNQPNPLAPPQKKSFWNFQ</sequence>
<dbReference type="CDD" id="cd08771">
    <property type="entry name" value="DLP_1"/>
    <property type="match status" value="1"/>
</dbReference>
<evidence type="ECO:0000256" key="1">
    <source>
        <dbReference type="ARBA" id="ARBA00022741"/>
    </source>
</evidence>
<dbReference type="FunFam" id="3.40.50.300:FF:001311">
    <property type="entry name" value="Dynamin-like protein-related"/>
    <property type="match status" value="1"/>
</dbReference>
<keyword evidence="2 3" id="KW-0342">GTP-binding</keyword>
<feature type="region of interest" description="Disordered" evidence="4">
    <location>
        <begin position="594"/>
        <end position="788"/>
    </location>
</feature>
<feature type="domain" description="Dynamin-type G" evidence="5">
    <location>
        <begin position="29"/>
        <end position="299"/>
    </location>
</feature>
<evidence type="ECO:0000256" key="2">
    <source>
        <dbReference type="ARBA" id="ARBA00023134"/>
    </source>
</evidence>
<dbReference type="InterPro" id="IPR003130">
    <property type="entry name" value="GED"/>
</dbReference>
<dbReference type="SMART" id="SM00053">
    <property type="entry name" value="DYNc"/>
    <property type="match status" value="1"/>
</dbReference>
<dbReference type="InParanoid" id="A0A0V0QXT9"/>
<dbReference type="GO" id="GO:0016020">
    <property type="term" value="C:membrane"/>
    <property type="evidence" value="ECO:0007669"/>
    <property type="project" value="TreeGrafter"/>
</dbReference>
<evidence type="ECO:0000313" key="7">
    <source>
        <dbReference type="Proteomes" id="UP000054937"/>
    </source>
</evidence>
<dbReference type="GO" id="GO:0005874">
    <property type="term" value="C:microtubule"/>
    <property type="evidence" value="ECO:0007669"/>
    <property type="project" value="TreeGrafter"/>
</dbReference>
<dbReference type="Gene3D" id="1.20.120.1240">
    <property type="entry name" value="Dynamin, middle domain"/>
    <property type="match status" value="1"/>
</dbReference>
<protein>
    <submittedName>
        <fullName evidence="6">p-loop containing nucleoside triphosphate hydrolase</fullName>
    </submittedName>
</protein>
<dbReference type="InterPro" id="IPR019762">
    <property type="entry name" value="Dynamin_GTPase_CS"/>
</dbReference>
<dbReference type="OrthoDB" id="5061070at2759"/>
<name>A0A0V0QXT9_PSEPJ</name>
<dbReference type="PROSITE" id="PS51718">
    <property type="entry name" value="G_DYNAMIN_2"/>
    <property type="match status" value="1"/>
</dbReference>
<dbReference type="SUPFAM" id="SSF52540">
    <property type="entry name" value="P-loop containing nucleoside triphosphate hydrolases"/>
    <property type="match status" value="1"/>
</dbReference>
<feature type="compositionally biased region" description="Polar residues" evidence="4">
    <location>
        <begin position="758"/>
        <end position="774"/>
    </location>
</feature>
<accession>A0A0V0QXT9</accession>
<keyword evidence="7" id="KW-1185">Reference proteome</keyword>
<keyword evidence="6" id="KW-0378">Hydrolase</keyword>
<dbReference type="Proteomes" id="UP000054937">
    <property type="component" value="Unassembled WGS sequence"/>
</dbReference>
<feature type="compositionally biased region" description="Low complexity" evidence="4">
    <location>
        <begin position="656"/>
        <end position="669"/>
    </location>
</feature>
<evidence type="ECO:0000256" key="3">
    <source>
        <dbReference type="RuleBase" id="RU003932"/>
    </source>
</evidence>
<dbReference type="InterPro" id="IPR022812">
    <property type="entry name" value="Dynamin"/>
</dbReference>
<evidence type="ECO:0000259" key="5">
    <source>
        <dbReference type="PROSITE" id="PS51718"/>
    </source>
</evidence>
<dbReference type="InterPro" id="IPR001401">
    <property type="entry name" value="Dynamin_GTPase"/>
</dbReference>
<dbReference type="PRINTS" id="PR00195">
    <property type="entry name" value="DYNAMIN"/>
</dbReference>
<organism evidence="6 7">
    <name type="scientific">Pseudocohnilembus persalinus</name>
    <name type="common">Ciliate</name>
    <dbReference type="NCBI Taxonomy" id="266149"/>
    <lineage>
        <taxon>Eukaryota</taxon>
        <taxon>Sar</taxon>
        <taxon>Alveolata</taxon>
        <taxon>Ciliophora</taxon>
        <taxon>Intramacronucleata</taxon>
        <taxon>Oligohymenophorea</taxon>
        <taxon>Scuticociliatia</taxon>
        <taxon>Philasterida</taxon>
        <taxon>Pseudocohnilembidae</taxon>
        <taxon>Pseudocohnilembus</taxon>
    </lineage>
</organism>
<keyword evidence="1 3" id="KW-0547">Nucleotide-binding</keyword>
<dbReference type="GO" id="GO:0005525">
    <property type="term" value="F:GTP binding"/>
    <property type="evidence" value="ECO:0007669"/>
    <property type="project" value="UniProtKB-KW"/>
</dbReference>
<dbReference type="GO" id="GO:0008017">
    <property type="term" value="F:microtubule binding"/>
    <property type="evidence" value="ECO:0007669"/>
    <property type="project" value="TreeGrafter"/>
</dbReference>
<feature type="compositionally biased region" description="Low complexity" evidence="4">
    <location>
        <begin position="618"/>
        <end position="639"/>
    </location>
</feature>
<dbReference type="InterPro" id="IPR000375">
    <property type="entry name" value="Dynamin_stalk"/>
</dbReference>
<evidence type="ECO:0000313" key="6">
    <source>
        <dbReference type="EMBL" id="KRX07095.1"/>
    </source>
</evidence>
<dbReference type="Pfam" id="PF00350">
    <property type="entry name" value="Dynamin_N"/>
    <property type="match status" value="1"/>
</dbReference>
<dbReference type="Gene3D" id="3.40.50.300">
    <property type="entry name" value="P-loop containing nucleotide triphosphate hydrolases"/>
    <property type="match status" value="1"/>
</dbReference>
<dbReference type="InterPro" id="IPR045063">
    <property type="entry name" value="Dynamin_N"/>
</dbReference>
<dbReference type="EMBL" id="LDAU01000088">
    <property type="protein sequence ID" value="KRX07095.1"/>
    <property type="molecule type" value="Genomic_DNA"/>
</dbReference>
<dbReference type="InterPro" id="IPR027417">
    <property type="entry name" value="P-loop_NTPase"/>
</dbReference>
<dbReference type="InterPro" id="IPR030381">
    <property type="entry name" value="G_DYNAMIN_dom"/>
</dbReference>
<comment type="caution">
    <text evidence="6">The sequence shown here is derived from an EMBL/GenBank/DDBJ whole genome shotgun (WGS) entry which is preliminary data.</text>
</comment>
<evidence type="ECO:0000256" key="4">
    <source>
        <dbReference type="SAM" id="MobiDB-lite"/>
    </source>
</evidence>
<gene>
    <name evidence="6" type="ORF">PPERSA_05259</name>
</gene>
<dbReference type="GO" id="GO:0005737">
    <property type="term" value="C:cytoplasm"/>
    <property type="evidence" value="ECO:0007669"/>
    <property type="project" value="TreeGrafter"/>
</dbReference>